<feature type="domain" description="DUF3658" evidence="1">
    <location>
        <begin position="38"/>
        <end position="103"/>
    </location>
</feature>
<dbReference type="Pfam" id="PF12395">
    <property type="entry name" value="DUF3658"/>
    <property type="match status" value="1"/>
</dbReference>
<sequence length="118" mass="14129">MWRKSRNSLVYCYIFDFATKRIMRRRICMNIDKNNMDNDKIIDAAIMSCTEYSWKKTALIIERVLKTIREEWSDQLIDRIICRIRQLEKVGNLEISGDVSLLRSSEIRLTYSLESEKK</sequence>
<gene>
    <name evidence="2" type="ORF">F7D14_13430</name>
</gene>
<proteinExistence type="predicted"/>
<evidence type="ECO:0000259" key="1">
    <source>
        <dbReference type="Pfam" id="PF12395"/>
    </source>
</evidence>
<evidence type="ECO:0000313" key="3">
    <source>
        <dbReference type="Proteomes" id="UP000422569"/>
    </source>
</evidence>
<protein>
    <recommendedName>
        <fullName evidence="1">DUF3658 domain-containing protein</fullName>
    </recommendedName>
</protein>
<accession>A0A6B8MCJ9</accession>
<dbReference type="AlphaFoldDB" id="A0A6B8MCJ9"/>
<evidence type="ECO:0000313" key="2">
    <source>
        <dbReference type="EMBL" id="QGM98380.1"/>
    </source>
</evidence>
<name>A0A6B8MCJ9_9HYPH</name>
<dbReference type="InterPro" id="IPR022123">
    <property type="entry name" value="DUF3658"/>
</dbReference>
<dbReference type="KEGG" id="mpar:F7D14_13430"/>
<organism evidence="2 3">
    <name type="scientific">Methylocystis parvus</name>
    <dbReference type="NCBI Taxonomy" id="134"/>
    <lineage>
        <taxon>Bacteria</taxon>
        <taxon>Pseudomonadati</taxon>
        <taxon>Pseudomonadota</taxon>
        <taxon>Alphaproteobacteria</taxon>
        <taxon>Hyphomicrobiales</taxon>
        <taxon>Methylocystaceae</taxon>
        <taxon>Methylocystis</taxon>
    </lineage>
</organism>
<dbReference type="EMBL" id="CP044331">
    <property type="protein sequence ID" value="QGM98380.1"/>
    <property type="molecule type" value="Genomic_DNA"/>
</dbReference>
<reference evidence="2 3" key="1">
    <citation type="submission" date="2019-09" db="EMBL/GenBank/DDBJ databases">
        <title>Isolation and complete genome sequencing of Methylocystis species.</title>
        <authorList>
            <person name="Rumah B.L."/>
            <person name="Stead C.E."/>
            <person name="Stevens B.C."/>
            <person name="Minton N.P."/>
            <person name="Grosse-Honebrink A."/>
            <person name="Zhang Y."/>
        </authorList>
    </citation>
    <scope>NUCLEOTIDE SEQUENCE [LARGE SCALE GENOMIC DNA]</scope>
    <source>
        <strain evidence="2 3">BRCS2</strain>
    </source>
</reference>
<keyword evidence="3" id="KW-1185">Reference proteome</keyword>
<dbReference type="Proteomes" id="UP000422569">
    <property type="component" value="Chromosome"/>
</dbReference>